<evidence type="ECO:0000313" key="2">
    <source>
        <dbReference type="Proteomes" id="UP001589838"/>
    </source>
</evidence>
<name>A0ABV6KB11_9BACI</name>
<evidence type="ECO:0000313" key="1">
    <source>
        <dbReference type="EMBL" id="MFC0470225.1"/>
    </source>
</evidence>
<dbReference type="Proteomes" id="UP001589838">
    <property type="component" value="Unassembled WGS sequence"/>
</dbReference>
<protein>
    <submittedName>
        <fullName evidence="1">Uncharacterized protein</fullName>
    </submittedName>
</protein>
<dbReference type="EMBL" id="JBHLUX010000017">
    <property type="protein sequence ID" value="MFC0470225.1"/>
    <property type="molecule type" value="Genomic_DNA"/>
</dbReference>
<sequence>MMTKEEVLDEIKKRKMDDIIELIEDAEAGQLEELEIVESIGLLYDRDLNHALIQVFKDLGVEIVYVSDDEESE</sequence>
<organism evidence="1 2">
    <name type="scientific">Halalkalibacter kiskunsagensis</name>
    <dbReference type="NCBI Taxonomy" id="1548599"/>
    <lineage>
        <taxon>Bacteria</taxon>
        <taxon>Bacillati</taxon>
        <taxon>Bacillota</taxon>
        <taxon>Bacilli</taxon>
        <taxon>Bacillales</taxon>
        <taxon>Bacillaceae</taxon>
        <taxon>Halalkalibacter</taxon>
    </lineage>
</organism>
<accession>A0ABV6KB11</accession>
<dbReference type="RefSeq" id="WP_335958939.1">
    <property type="nucleotide sequence ID" value="NZ_JAXBLX010000003.1"/>
</dbReference>
<comment type="caution">
    <text evidence="1">The sequence shown here is derived from an EMBL/GenBank/DDBJ whole genome shotgun (WGS) entry which is preliminary data.</text>
</comment>
<reference evidence="1 2" key="1">
    <citation type="submission" date="2024-09" db="EMBL/GenBank/DDBJ databases">
        <authorList>
            <person name="Sun Q."/>
            <person name="Mori K."/>
        </authorList>
    </citation>
    <scope>NUCLEOTIDE SEQUENCE [LARGE SCALE GENOMIC DNA]</scope>
    <source>
        <strain evidence="1 2">NCAIM B.02610</strain>
    </source>
</reference>
<keyword evidence="2" id="KW-1185">Reference proteome</keyword>
<proteinExistence type="predicted"/>
<gene>
    <name evidence="1" type="ORF">ACFFHM_06715</name>
</gene>